<name>A0A1E1X0R6_9ACAR</name>
<dbReference type="SUPFAM" id="SSF57667">
    <property type="entry name" value="beta-beta-alpha zinc fingers"/>
    <property type="match status" value="1"/>
</dbReference>
<reference evidence="7" key="1">
    <citation type="journal article" date="2017" name="Front. Cell. Infect. Microbiol.">
        <title>The Distinct Transcriptional Response of the Midgut of Amblyomma sculptum and Amblyomma aureolatum Ticks to Rickettsia rickettsii Correlates to Their Differences in Susceptibility to Infection.</title>
        <authorList>
            <person name="Martins L.A."/>
            <person name="Galletti M.F.B.M."/>
            <person name="Ribeiro J.M."/>
            <person name="Fujita A."/>
            <person name="Costa F.B."/>
            <person name="Labruna M.B."/>
            <person name="Daffre S."/>
            <person name="Fogaca A.C."/>
        </authorList>
    </citation>
    <scope>NUCLEOTIDE SEQUENCE</scope>
</reference>
<evidence type="ECO:0000256" key="3">
    <source>
        <dbReference type="ARBA" id="ARBA00022771"/>
    </source>
</evidence>
<accession>A0A1E1X0R6</accession>
<dbReference type="Gene3D" id="3.30.160.60">
    <property type="entry name" value="Classic Zinc Finger"/>
    <property type="match status" value="2"/>
</dbReference>
<keyword evidence="2" id="KW-0677">Repeat</keyword>
<dbReference type="SMART" id="SM00355">
    <property type="entry name" value="ZnF_C2H2"/>
    <property type="match status" value="3"/>
</dbReference>
<dbReference type="InterPro" id="IPR013087">
    <property type="entry name" value="Znf_C2H2_type"/>
</dbReference>
<dbReference type="GO" id="GO:0045944">
    <property type="term" value="P:positive regulation of transcription by RNA polymerase II"/>
    <property type="evidence" value="ECO:0007669"/>
    <property type="project" value="TreeGrafter"/>
</dbReference>
<feature type="non-terminal residue" evidence="7">
    <location>
        <position position="1"/>
    </location>
</feature>
<dbReference type="GO" id="GO:0008270">
    <property type="term" value="F:zinc ion binding"/>
    <property type="evidence" value="ECO:0007669"/>
    <property type="project" value="UniProtKB-KW"/>
</dbReference>
<evidence type="ECO:0000256" key="2">
    <source>
        <dbReference type="ARBA" id="ARBA00022737"/>
    </source>
</evidence>
<dbReference type="GO" id="GO:0005634">
    <property type="term" value="C:nucleus"/>
    <property type="evidence" value="ECO:0007669"/>
    <property type="project" value="UniProtKB-ARBA"/>
</dbReference>
<evidence type="ECO:0000256" key="5">
    <source>
        <dbReference type="PROSITE-ProRule" id="PRU00042"/>
    </source>
</evidence>
<dbReference type="AlphaFoldDB" id="A0A1E1X0R6"/>
<dbReference type="InterPro" id="IPR050688">
    <property type="entry name" value="Zinc_finger/UBP_domain"/>
</dbReference>
<dbReference type="PANTHER" id="PTHR24403:SF67">
    <property type="entry name" value="FI01116P-RELATED"/>
    <property type="match status" value="1"/>
</dbReference>
<dbReference type="PROSITE" id="PS50157">
    <property type="entry name" value="ZINC_FINGER_C2H2_2"/>
    <property type="match status" value="2"/>
</dbReference>
<keyword evidence="1" id="KW-0479">Metal-binding</keyword>
<dbReference type="InterPro" id="IPR036236">
    <property type="entry name" value="Znf_C2H2_sf"/>
</dbReference>
<evidence type="ECO:0000256" key="1">
    <source>
        <dbReference type="ARBA" id="ARBA00022723"/>
    </source>
</evidence>
<sequence length="98" mass="10964">YRCLQCDLVAKSSGGILRHARTHRADPPRAEPSCLYLKADGRYQCLVCSYVTAISTNIFSHVRTHTGEKPYACHLCPYASAQRSGLSSRMRIRHPDKG</sequence>
<evidence type="ECO:0000313" key="7">
    <source>
        <dbReference type="EMBL" id="JAT92855.1"/>
    </source>
</evidence>
<dbReference type="EMBL" id="GFAC01006333">
    <property type="protein sequence ID" value="JAT92855.1"/>
    <property type="molecule type" value="mRNA"/>
</dbReference>
<organism evidence="7">
    <name type="scientific">Amblyomma aureolatum</name>
    <dbReference type="NCBI Taxonomy" id="187763"/>
    <lineage>
        <taxon>Eukaryota</taxon>
        <taxon>Metazoa</taxon>
        <taxon>Ecdysozoa</taxon>
        <taxon>Arthropoda</taxon>
        <taxon>Chelicerata</taxon>
        <taxon>Arachnida</taxon>
        <taxon>Acari</taxon>
        <taxon>Parasitiformes</taxon>
        <taxon>Ixodida</taxon>
        <taxon>Ixodoidea</taxon>
        <taxon>Ixodidae</taxon>
        <taxon>Amblyomminae</taxon>
        <taxon>Amblyomma</taxon>
    </lineage>
</organism>
<keyword evidence="4" id="KW-0862">Zinc</keyword>
<evidence type="ECO:0000259" key="6">
    <source>
        <dbReference type="PROSITE" id="PS50157"/>
    </source>
</evidence>
<evidence type="ECO:0000256" key="4">
    <source>
        <dbReference type="ARBA" id="ARBA00022833"/>
    </source>
</evidence>
<keyword evidence="3 5" id="KW-0863">Zinc-finger</keyword>
<feature type="domain" description="C2H2-type" evidence="6">
    <location>
        <begin position="43"/>
        <end position="70"/>
    </location>
</feature>
<proteinExistence type="evidence at transcript level"/>
<feature type="domain" description="C2H2-type" evidence="6">
    <location>
        <begin position="1"/>
        <end position="28"/>
    </location>
</feature>
<dbReference type="PANTHER" id="PTHR24403">
    <property type="entry name" value="ZINC FINGER PROTEIN"/>
    <property type="match status" value="1"/>
</dbReference>
<protein>
    <submittedName>
        <fullName evidence="7">Putative re1-silencing transcription factor</fullName>
    </submittedName>
</protein>
<dbReference type="FunFam" id="3.30.160.60:FF:000446">
    <property type="entry name" value="Zinc finger protein"/>
    <property type="match status" value="1"/>
</dbReference>